<organism evidence="9 10">
    <name type="scientific">Nocardia acididurans</name>
    <dbReference type="NCBI Taxonomy" id="2802282"/>
    <lineage>
        <taxon>Bacteria</taxon>
        <taxon>Bacillati</taxon>
        <taxon>Actinomycetota</taxon>
        <taxon>Actinomycetes</taxon>
        <taxon>Mycobacteriales</taxon>
        <taxon>Nocardiaceae</taxon>
        <taxon>Nocardia</taxon>
    </lineage>
</organism>
<dbReference type="PRINTS" id="PR01036">
    <property type="entry name" value="TCRTETB"/>
</dbReference>
<comment type="subcellular location">
    <subcellularLocation>
        <location evidence="1">Cell membrane</location>
        <topology evidence="1">Multi-pass membrane protein</topology>
    </subcellularLocation>
</comment>
<dbReference type="PROSITE" id="PS50850">
    <property type="entry name" value="MFS"/>
    <property type="match status" value="1"/>
</dbReference>
<feature type="transmembrane region" description="Helical" evidence="7">
    <location>
        <begin position="261"/>
        <end position="283"/>
    </location>
</feature>
<comment type="caution">
    <text evidence="9">The sequence shown here is derived from an EMBL/GenBank/DDBJ whole genome shotgun (WGS) entry which is preliminary data.</text>
</comment>
<dbReference type="InterPro" id="IPR004638">
    <property type="entry name" value="EmrB-like"/>
</dbReference>
<feature type="transmembrane region" description="Helical" evidence="7">
    <location>
        <begin position="132"/>
        <end position="153"/>
    </location>
</feature>
<reference evidence="9 10" key="1">
    <citation type="submission" date="2021-01" db="EMBL/GenBank/DDBJ databases">
        <title>WGS of actinomycetes isolated from Thailand.</title>
        <authorList>
            <person name="Thawai C."/>
        </authorList>
    </citation>
    <scope>NUCLEOTIDE SEQUENCE [LARGE SCALE GENOMIC DNA]</scope>
    <source>
        <strain evidence="9 10">LPG 2</strain>
    </source>
</reference>
<feature type="domain" description="Major facilitator superfamily (MFS) profile" evidence="8">
    <location>
        <begin position="9"/>
        <end position="486"/>
    </location>
</feature>
<evidence type="ECO:0000256" key="6">
    <source>
        <dbReference type="ARBA" id="ARBA00023136"/>
    </source>
</evidence>
<keyword evidence="2" id="KW-0813">Transport</keyword>
<dbReference type="Gene3D" id="1.10.10.10">
    <property type="entry name" value="Winged helix-like DNA-binding domain superfamily/Winged helix DNA-binding domain"/>
    <property type="match status" value="1"/>
</dbReference>
<keyword evidence="5 7" id="KW-1133">Transmembrane helix</keyword>
<feature type="transmembrane region" description="Helical" evidence="7">
    <location>
        <begin position="220"/>
        <end position="241"/>
    </location>
</feature>
<dbReference type="CDD" id="cd17502">
    <property type="entry name" value="MFS_Azr1_MDR_like"/>
    <property type="match status" value="1"/>
</dbReference>
<dbReference type="Proteomes" id="UP000602198">
    <property type="component" value="Unassembled WGS sequence"/>
</dbReference>
<dbReference type="InterPro" id="IPR011701">
    <property type="entry name" value="MFS"/>
</dbReference>
<name>A0ABS1MFY9_9NOCA</name>
<keyword evidence="6 7" id="KW-0472">Membrane</keyword>
<feature type="transmembrane region" description="Helical" evidence="7">
    <location>
        <begin position="303"/>
        <end position="321"/>
    </location>
</feature>
<evidence type="ECO:0000256" key="5">
    <source>
        <dbReference type="ARBA" id="ARBA00022989"/>
    </source>
</evidence>
<dbReference type="SUPFAM" id="SSF103473">
    <property type="entry name" value="MFS general substrate transporter"/>
    <property type="match status" value="1"/>
</dbReference>
<dbReference type="PANTHER" id="PTHR23501">
    <property type="entry name" value="MAJOR FACILITATOR SUPERFAMILY"/>
    <property type="match status" value="1"/>
</dbReference>
<feature type="transmembrane region" description="Helical" evidence="7">
    <location>
        <begin position="328"/>
        <end position="346"/>
    </location>
</feature>
<accession>A0ABS1MFY9</accession>
<feature type="transmembrane region" description="Helical" evidence="7">
    <location>
        <begin position="463"/>
        <end position="481"/>
    </location>
</feature>
<feature type="transmembrane region" description="Helical" evidence="7">
    <location>
        <begin position="358"/>
        <end position="378"/>
    </location>
</feature>
<evidence type="ECO:0000256" key="4">
    <source>
        <dbReference type="ARBA" id="ARBA00022692"/>
    </source>
</evidence>
<dbReference type="Gene3D" id="1.20.1720.10">
    <property type="entry name" value="Multidrug resistance protein D"/>
    <property type="match status" value="1"/>
</dbReference>
<gene>
    <name evidence="9" type="ORF">JK358_27350</name>
</gene>
<feature type="transmembrane region" description="Helical" evidence="7">
    <location>
        <begin position="159"/>
        <end position="180"/>
    </location>
</feature>
<sequence length="662" mass="70897">MSRARTNLVFATVVLGMLMAALDQTIVSTALPTIVADLGGAGHIAWVVSSYLVTEAIATALAGKFGDMFGRKLVFQISGLIFILGSVIAGLSEGMTLLIIARGIQGVGAGGLMVTSMALIADTIPLRERGKYQGALGAVFGLTTVLGPTLGGLFTDHLSWRWCFYVNVPLAIFMILLAARTLPHVKAAAKPIIDYLGVALIAVGVTCLILALEWGGQEYAWGSSMIIGLFVTAAVAVALFVPVELRAKEPTIPMKLFRSNVFTVCSILSFIVGFAMLGAMTFLPAFLQYVMGVSATASGLRTLPLVVGLFTTSILSGIVVGRTGRYKAFPIVGTAVMAVGLALMSTMGRDTGFWEQSLYMLILGLGIGLTMQVLTIAVQNSVPYADLGTATSGVTFFRTIGSAFGTAIFGTLYTNQLTPKLEAAVIETRVPPETAQNPELLRKLPEAQANPIIDAYATSIDYVFRWVVPVAVIGFLVAWFLKQVKLRDSVRAEASDVGDGFSMPISPDRLVHLEKAVARVLSRQRDNTVPETGILAAAGSSLDRDEAWALGQVRLYTQLRGHATVSDIARTHFIPGELVDPVFAKAERDGLVRRAGADLTLTDAGVAEVDKVRAAWRRWLDTQLEDWDLTDPDDRALLDQALDNIATKLLDESDRPDVLSRS</sequence>
<dbReference type="InterPro" id="IPR036259">
    <property type="entry name" value="MFS_trans_sf"/>
</dbReference>
<evidence type="ECO:0000256" key="3">
    <source>
        <dbReference type="ARBA" id="ARBA00022475"/>
    </source>
</evidence>
<dbReference type="InterPro" id="IPR020846">
    <property type="entry name" value="MFS_dom"/>
</dbReference>
<dbReference type="SUPFAM" id="SSF46785">
    <property type="entry name" value="Winged helix' DNA-binding domain"/>
    <property type="match status" value="1"/>
</dbReference>
<feature type="transmembrane region" description="Helical" evidence="7">
    <location>
        <begin position="44"/>
        <end position="61"/>
    </location>
</feature>
<feature type="transmembrane region" description="Helical" evidence="7">
    <location>
        <begin position="97"/>
        <end position="120"/>
    </location>
</feature>
<feature type="transmembrane region" description="Helical" evidence="7">
    <location>
        <begin position="192"/>
        <end position="214"/>
    </location>
</feature>
<evidence type="ECO:0000256" key="1">
    <source>
        <dbReference type="ARBA" id="ARBA00004651"/>
    </source>
</evidence>
<evidence type="ECO:0000256" key="2">
    <source>
        <dbReference type="ARBA" id="ARBA00022448"/>
    </source>
</evidence>
<feature type="transmembrane region" description="Helical" evidence="7">
    <location>
        <begin position="390"/>
        <end position="413"/>
    </location>
</feature>
<keyword evidence="4 7" id="KW-0812">Transmembrane</keyword>
<keyword evidence="10" id="KW-1185">Reference proteome</keyword>
<dbReference type="Gene3D" id="1.20.1250.20">
    <property type="entry name" value="MFS general substrate transporter like domains"/>
    <property type="match status" value="1"/>
</dbReference>
<feature type="transmembrane region" description="Helical" evidence="7">
    <location>
        <begin position="73"/>
        <end position="91"/>
    </location>
</feature>
<evidence type="ECO:0000313" key="9">
    <source>
        <dbReference type="EMBL" id="MBL1078128.1"/>
    </source>
</evidence>
<dbReference type="PANTHER" id="PTHR23501:SF197">
    <property type="entry name" value="COMD"/>
    <property type="match status" value="1"/>
</dbReference>
<dbReference type="NCBIfam" id="TIGR00711">
    <property type="entry name" value="efflux_EmrB"/>
    <property type="match status" value="1"/>
</dbReference>
<keyword evidence="3" id="KW-1003">Cell membrane</keyword>
<dbReference type="InterPro" id="IPR036390">
    <property type="entry name" value="WH_DNA-bd_sf"/>
</dbReference>
<evidence type="ECO:0000256" key="7">
    <source>
        <dbReference type="SAM" id="Phobius"/>
    </source>
</evidence>
<dbReference type="InterPro" id="IPR036388">
    <property type="entry name" value="WH-like_DNA-bd_sf"/>
</dbReference>
<protein>
    <submittedName>
        <fullName evidence="9">MFS transporter</fullName>
    </submittedName>
</protein>
<dbReference type="Pfam" id="PF07690">
    <property type="entry name" value="MFS_1"/>
    <property type="match status" value="1"/>
</dbReference>
<evidence type="ECO:0000259" key="8">
    <source>
        <dbReference type="PROSITE" id="PS50850"/>
    </source>
</evidence>
<proteinExistence type="predicted"/>
<dbReference type="EMBL" id="JAERRJ010000011">
    <property type="protein sequence ID" value="MBL1078128.1"/>
    <property type="molecule type" value="Genomic_DNA"/>
</dbReference>
<evidence type="ECO:0000313" key="10">
    <source>
        <dbReference type="Proteomes" id="UP000602198"/>
    </source>
</evidence>